<reference evidence="1 2" key="2">
    <citation type="journal article" date="2016" name="Science">
        <title>A bacterium that degrades and assimilates poly(ethylene terephthalate).</title>
        <authorList>
            <person name="Yoshida S."/>
            <person name="Hiraga K."/>
            <person name="Takehana T."/>
            <person name="Taniguchi I."/>
            <person name="Yamaji H."/>
            <person name="Maeda Y."/>
            <person name="Toyohara K."/>
            <person name="Miyamoto K."/>
            <person name="Kimura Y."/>
            <person name="Oda K."/>
        </authorList>
    </citation>
    <scope>NUCLEOTIDE SEQUENCE [LARGE SCALE GENOMIC DNA]</scope>
    <source>
        <strain evidence="2">NBRC 110686 / TISTR 2288 / 201-F6</strain>
    </source>
</reference>
<protein>
    <submittedName>
        <fullName evidence="1">3-oxoadipate CoA-transferase, subunit B</fullName>
        <ecNumber evidence="1">2.8.3.6</ecNumber>
    </submittedName>
</protein>
<dbReference type="PANTHER" id="PTHR43293">
    <property type="entry name" value="ACETATE COA-TRANSFERASE YDIF"/>
    <property type="match status" value="1"/>
</dbReference>
<dbReference type="EC" id="2.8.3.6" evidence="1"/>
<comment type="caution">
    <text evidence="1">The sequence shown here is derived from an EMBL/GenBank/DDBJ whole genome shotgun (WGS) entry which is preliminary data.</text>
</comment>
<dbReference type="RefSeq" id="WP_082367824.1">
    <property type="nucleotide sequence ID" value="NZ_BBYR01000006.1"/>
</dbReference>
<dbReference type="PANTHER" id="PTHR43293:SF3">
    <property type="entry name" value="CHOLESTEROL RING-CLEAVING HYDROLASE IPDB SUBUNIT"/>
    <property type="match status" value="1"/>
</dbReference>
<dbReference type="SUPFAM" id="SSF100950">
    <property type="entry name" value="NagB/RpiA/CoA transferase-like"/>
    <property type="match status" value="1"/>
</dbReference>
<dbReference type="STRING" id="1547922.ISF6_3875"/>
<keyword evidence="2" id="KW-1185">Reference proteome</keyword>
<reference evidence="2" key="1">
    <citation type="submission" date="2015-07" db="EMBL/GenBank/DDBJ databases">
        <title>Discovery of a poly(ethylene terephthalate assimilation.</title>
        <authorList>
            <person name="Yoshida S."/>
            <person name="Hiraga K."/>
            <person name="Takehana T."/>
            <person name="Taniguchi I."/>
            <person name="Yamaji H."/>
            <person name="Maeda Y."/>
            <person name="Toyohara K."/>
            <person name="Miyamoto K."/>
            <person name="Kimura Y."/>
            <person name="Oda K."/>
        </authorList>
    </citation>
    <scope>NUCLEOTIDE SEQUENCE [LARGE SCALE GENOMIC DNA]</scope>
    <source>
        <strain evidence="2">NBRC 110686 / TISTR 2288 / 201-F6</strain>
    </source>
</reference>
<evidence type="ECO:0000313" key="1">
    <source>
        <dbReference type="EMBL" id="GAP34096.1"/>
    </source>
</evidence>
<dbReference type="OrthoDB" id="9813111at2"/>
<organism evidence="1 2">
    <name type="scientific">Piscinibacter sakaiensis</name>
    <name type="common">Ideonella sakaiensis</name>
    <dbReference type="NCBI Taxonomy" id="1547922"/>
    <lineage>
        <taxon>Bacteria</taxon>
        <taxon>Pseudomonadati</taxon>
        <taxon>Pseudomonadota</taxon>
        <taxon>Betaproteobacteria</taxon>
        <taxon>Burkholderiales</taxon>
        <taxon>Sphaerotilaceae</taxon>
        <taxon>Piscinibacter</taxon>
    </lineage>
</organism>
<dbReference type="AlphaFoldDB" id="A0A0K8NUL7"/>
<dbReference type="EMBL" id="BBYR01000006">
    <property type="protein sequence ID" value="GAP34096.1"/>
    <property type="molecule type" value="Genomic_DNA"/>
</dbReference>
<evidence type="ECO:0000313" key="2">
    <source>
        <dbReference type="Proteomes" id="UP000037660"/>
    </source>
</evidence>
<accession>A0A0K8NUL7</accession>
<dbReference type="SMART" id="SM00882">
    <property type="entry name" value="CoA_trans"/>
    <property type="match status" value="1"/>
</dbReference>
<name>A0A0K8NUL7_PISS1</name>
<proteinExistence type="predicted"/>
<gene>
    <name evidence="1" type="ORF">ISF6_3875</name>
</gene>
<dbReference type="Proteomes" id="UP000037660">
    <property type="component" value="Unassembled WGS sequence"/>
</dbReference>
<dbReference type="InterPro" id="IPR004165">
    <property type="entry name" value="CoA_trans_fam_I"/>
</dbReference>
<dbReference type="InterPro" id="IPR037171">
    <property type="entry name" value="NagB/RpiA_transferase-like"/>
</dbReference>
<dbReference type="GO" id="GO:0047569">
    <property type="term" value="F:3-oxoadipate CoA-transferase activity"/>
    <property type="evidence" value="ECO:0007669"/>
    <property type="project" value="UniProtKB-EC"/>
</dbReference>
<keyword evidence="1" id="KW-0808">Transferase</keyword>
<dbReference type="Pfam" id="PF01144">
    <property type="entry name" value="CoA_trans"/>
    <property type="match status" value="1"/>
</dbReference>
<sequence length="258" mass="27611">MSARPPEGDRAETEFEGTPLDVFLLPAAIARALAGCEHVAIGSDGALHAAGALLAQALHGKPRVTILGSRQQLFFSDGGRELFEAAAQGRIDGFLLGGGQIDGQGNLNFMGRGDYPALSVRWPGNFGSPYLYSVVRRVVLVREEHSPRVMVPRVDYISAAGTGGPRTRRTGGPAALVTGRCVFRFDAERQGFALQSVHGGNALHDIRRETGFDFHCDGDVAPQTPPATQPERELLRTRVADALAPTYPGFANKLREAP</sequence>
<dbReference type="Gene3D" id="3.40.1080.10">
    <property type="entry name" value="Glutaconate Coenzyme A-transferase"/>
    <property type="match status" value="1"/>
</dbReference>